<feature type="signal peptide" evidence="1">
    <location>
        <begin position="1"/>
        <end position="24"/>
    </location>
</feature>
<protein>
    <submittedName>
        <fullName evidence="2">Uncharacterized protein</fullName>
    </submittedName>
</protein>
<proteinExistence type="predicted"/>
<name>A0A6N7Q0J1_9BACT</name>
<keyword evidence="1" id="KW-0732">Signal</keyword>
<evidence type="ECO:0000313" key="2">
    <source>
        <dbReference type="EMBL" id="MRG96686.1"/>
    </source>
</evidence>
<evidence type="ECO:0000256" key="1">
    <source>
        <dbReference type="SAM" id="SignalP"/>
    </source>
</evidence>
<gene>
    <name evidence="2" type="ORF">GF068_32900</name>
</gene>
<dbReference type="RefSeq" id="WP_153823494.1">
    <property type="nucleotide sequence ID" value="NZ_WJIE01000013.1"/>
</dbReference>
<accession>A0A6N7Q0J1</accession>
<organism evidence="2 3">
    <name type="scientific">Polyangium spumosum</name>
    <dbReference type="NCBI Taxonomy" id="889282"/>
    <lineage>
        <taxon>Bacteria</taxon>
        <taxon>Pseudomonadati</taxon>
        <taxon>Myxococcota</taxon>
        <taxon>Polyangia</taxon>
        <taxon>Polyangiales</taxon>
        <taxon>Polyangiaceae</taxon>
        <taxon>Polyangium</taxon>
    </lineage>
</organism>
<dbReference type="EMBL" id="WJIE01000013">
    <property type="protein sequence ID" value="MRG96686.1"/>
    <property type="molecule type" value="Genomic_DNA"/>
</dbReference>
<keyword evidence="3" id="KW-1185">Reference proteome</keyword>
<dbReference type="Proteomes" id="UP000440224">
    <property type="component" value="Unassembled WGS sequence"/>
</dbReference>
<feature type="chain" id="PRO_5026664161" evidence="1">
    <location>
        <begin position="25"/>
        <end position="145"/>
    </location>
</feature>
<dbReference type="AlphaFoldDB" id="A0A6N7Q0J1"/>
<sequence>MKTSVALVATLALSTLAAPALAQAAIDPLLTRNLAAVASQYGDANGHLVTTLASGQSVIFARGQGGFVVYTGGDNVYTADDFAFCVEDSAGGLSSCNPGSGDYECDPTDGECTCSGLWDCIWMILGECTELAEWDGFGNASCSST</sequence>
<comment type="caution">
    <text evidence="2">The sequence shown here is derived from an EMBL/GenBank/DDBJ whole genome shotgun (WGS) entry which is preliminary data.</text>
</comment>
<reference evidence="2 3" key="1">
    <citation type="submission" date="2019-10" db="EMBL/GenBank/DDBJ databases">
        <title>A soil myxobacterium in the family Polyangiaceae.</title>
        <authorList>
            <person name="Li Y."/>
            <person name="Wang J."/>
        </authorList>
    </citation>
    <scope>NUCLEOTIDE SEQUENCE [LARGE SCALE GENOMIC DNA]</scope>
    <source>
        <strain evidence="2 3">DSM 14734</strain>
    </source>
</reference>
<evidence type="ECO:0000313" key="3">
    <source>
        <dbReference type="Proteomes" id="UP000440224"/>
    </source>
</evidence>